<organism evidence="13">
    <name type="scientific">freshwater metagenome</name>
    <dbReference type="NCBI Taxonomy" id="449393"/>
    <lineage>
        <taxon>unclassified sequences</taxon>
        <taxon>metagenomes</taxon>
        <taxon>ecological metagenomes</taxon>
    </lineage>
</organism>
<comment type="similarity">
    <text evidence="3">Belongs to the ATPase B chain family.</text>
</comment>
<comment type="function">
    <text evidence="11">F(1)F(0) ATP synthase produces ATP from ADP in the presence of a proton or sodium gradient. F-type ATPases consist of two structural domains, F(1) containing the extramembraneous catalytic core and F(0) containing the membrane proton channel, linked together by a central stalk and a peripheral stalk. During catalysis, ATP synthesis in the catalytic domain of F(1) is coupled via a rotary mechanism of the central stalk subunits to proton translocation.</text>
</comment>
<dbReference type="EMBL" id="CAFBLP010000091">
    <property type="protein sequence ID" value="CAB4888666.1"/>
    <property type="molecule type" value="Genomic_DNA"/>
</dbReference>
<dbReference type="GO" id="GO:0015986">
    <property type="term" value="P:proton motive force-driven ATP synthesis"/>
    <property type="evidence" value="ECO:0007669"/>
    <property type="project" value="InterPro"/>
</dbReference>
<evidence type="ECO:0000256" key="1">
    <source>
        <dbReference type="ARBA" id="ARBA00004167"/>
    </source>
</evidence>
<dbReference type="Pfam" id="PF00430">
    <property type="entry name" value="ATP-synt_B"/>
    <property type="match status" value="1"/>
</dbReference>
<accession>A0A6J7EZM3</accession>
<keyword evidence="6 12" id="KW-0812">Transmembrane</keyword>
<evidence type="ECO:0000256" key="9">
    <source>
        <dbReference type="ARBA" id="ARBA00023065"/>
    </source>
</evidence>
<feature type="transmembrane region" description="Helical" evidence="12">
    <location>
        <begin position="68"/>
        <end position="87"/>
    </location>
</feature>
<evidence type="ECO:0000256" key="12">
    <source>
        <dbReference type="SAM" id="Phobius"/>
    </source>
</evidence>
<evidence type="ECO:0000256" key="10">
    <source>
        <dbReference type="ARBA" id="ARBA00023136"/>
    </source>
</evidence>
<dbReference type="GO" id="GO:0045259">
    <property type="term" value="C:proton-transporting ATP synthase complex"/>
    <property type="evidence" value="ECO:0007669"/>
    <property type="project" value="UniProtKB-KW"/>
</dbReference>
<dbReference type="PANTHER" id="PTHR33445">
    <property type="entry name" value="ATP SYNTHASE SUBUNIT B', CHLOROPLASTIC"/>
    <property type="match status" value="1"/>
</dbReference>
<keyword evidence="7" id="KW-0375">Hydrogen ion transport</keyword>
<dbReference type="InterPro" id="IPR050059">
    <property type="entry name" value="ATP_synthase_B_chain"/>
</dbReference>
<keyword evidence="5" id="KW-0138">CF(0)</keyword>
<keyword evidence="9" id="KW-0406">Ion transport</keyword>
<keyword evidence="4" id="KW-0813">Transport</keyword>
<evidence type="ECO:0000256" key="11">
    <source>
        <dbReference type="ARBA" id="ARBA00025198"/>
    </source>
</evidence>
<reference evidence="13" key="1">
    <citation type="submission" date="2020-05" db="EMBL/GenBank/DDBJ databases">
        <authorList>
            <person name="Chiriac C."/>
            <person name="Salcher M."/>
            <person name="Ghai R."/>
            <person name="Kavagutti S V."/>
        </authorList>
    </citation>
    <scope>NUCLEOTIDE SEQUENCE</scope>
</reference>
<comment type="subcellular location">
    <subcellularLocation>
        <location evidence="2">Endomembrane system</location>
    </subcellularLocation>
    <subcellularLocation>
        <location evidence="1">Membrane</location>
        <topology evidence="1">Single-pass membrane protein</topology>
    </subcellularLocation>
</comment>
<dbReference type="PANTHER" id="PTHR33445:SF1">
    <property type="entry name" value="ATP SYNTHASE SUBUNIT B"/>
    <property type="match status" value="1"/>
</dbReference>
<evidence type="ECO:0000256" key="8">
    <source>
        <dbReference type="ARBA" id="ARBA00022989"/>
    </source>
</evidence>
<keyword evidence="8 12" id="KW-1133">Transmembrane helix</keyword>
<evidence type="ECO:0000256" key="7">
    <source>
        <dbReference type="ARBA" id="ARBA00022781"/>
    </source>
</evidence>
<dbReference type="CDD" id="cd06503">
    <property type="entry name" value="ATP-synt_Fo_b"/>
    <property type="match status" value="1"/>
</dbReference>
<evidence type="ECO:0000313" key="13">
    <source>
        <dbReference type="EMBL" id="CAB4888666.1"/>
    </source>
</evidence>
<dbReference type="GO" id="GO:0012505">
    <property type="term" value="C:endomembrane system"/>
    <property type="evidence" value="ECO:0007669"/>
    <property type="project" value="UniProtKB-SubCell"/>
</dbReference>
<name>A0A6J7EZM3_9ZZZZ</name>
<evidence type="ECO:0000256" key="6">
    <source>
        <dbReference type="ARBA" id="ARBA00022692"/>
    </source>
</evidence>
<evidence type="ECO:0000256" key="5">
    <source>
        <dbReference type="ARBA" id="ARBA00022547"/>
    </source>
</evidence>
<dbReference type="GO" id="GO:0046961">
    <property type="term" value="F:proton-transporting ATPase activity, rotational mechanism"/>
    <property type="evidence" value="ECO:0007669"/>
    <property type="project" value="TreeGrafter"/>
</dbReference>
<protein>
    <submittedName>
        <fullName evidence="13">Unannotated protein</fullName>
    </submittedName>
</protein>
<evidence type="ECO:0000256" key="2">
    <source>
        <dbReference type="ARBA" id="ARBA00004308"/>
    </source>
</evidence>
<evidence type="ECO:0000256" key="4">
    <source>
        <dbReference type="ARBA" id="ARBA00022448"/>
    </source>
</evidence>
<keyword evidence="10 12" id="KW-0472">Membrane</keyword>
<evidence type="ECO:0000256" key="3">
    <source>
        <dbReference type="ARBA" id="ARBA00005513"/>
    </source>
</evidence>
<dbReference type="InterPro" id="IPR002146">
    <property type="entry name" value="ATP_synth_b/b'su_bac/chlpt"/>
</dbReference>
<dbReference type="AlphaFoldDB" id="A0A6J7EZM3"/>
<gene>
    <name evidence="13" type="ORF">UFOPK3376_02619</name>
</gene>
<proteinExistence type="inferred from homology"/>
<sequence>MLTAVVTQSGSAFTVHLVATVPPNSTAEQTTSSEPMLLAANEVASVTATAEETIKPGPSPIAPELKEVAWGGGSFVVFAVLMRFVLFPRLKKGMDARYAGIRADHEGADATRAEAKAEVAGYEAQLAGVKAEAAAHIDAARQTLEAERAARLEVVGAEIAQHRAAATAENDAARAAVQSQIESAVADVSGRAIELAVGKRPDATVVARVVADVMGAGVSR</sequence>